<dbReference type="OrthoDB" id="9804872at2"/>
<sequence length="349" mass="39237">MNSSLYPGPFSSNNNSYDAAAKSLKSSAIGQPITRRSALALGTAMLCGSVAAQETSATAVEDRLEFLSPEKQLWQVGVKVMSAGSICEEIYATFPVPTNWPEQSVQVVDQNLSRYVDRWDTRDLLGGAKQVMVRMVNVPPNTASDALFTFEVTKSRIKGVGETNDLVVPEKLEREERIFLGSSPYIDPRHGKIRKIANELQATPEQTPWQQVEQIYDWVRDHVEYREGDIKSAVEALDDGHGDCEELTSLFVALCRAKRIPARMVWIPGHCYPEFMLHDAAGAPHWFPCQAAGTRQFGEMDEYKPILQKGDRFKVPEQKTVQRYVAEFCKVKARFKPDVTFVRELTDSE</sequence>
<gene>
    <name evidence="2" type="ORF">EC9_41130</name>
</gene>
<dbReference type="Proteomes" id="UP000319557">
    <property type="component" value="Chromosome"/>
</dbReference>
<dbReference type="InterPro" id="IPR002931">
    <property type="entry name" value="Transglutaminase-like"/>
</dbReference>
<protein>
    <submittedName>
        <fullName evidence="2">Transglutaminase-like superfamily protein</fullName>
    </submittedName>
</protein>
<dbReference type="InterPro" id="IPR038765">
    <property type="entry name" value="Papain-like_cys_pep_sf"/>
</dbReference>
<dbReference type="SUPFAM" id="SSF54001">
    <property type="entry name" value="Cysteine proteinases"/>
    <property type="match status" value="1"/>
</dbReference>
<organism evidence="2 3">
    <name type="scientific">Rosistilla ulvae</name>
    <dbReference type="NCBI Taxonomy" id="1930277"/>
    <lineage>
        <taxon>Bacteria</taxon>
        <taxon>Pseudomonadati</taxon>
        <taxon>Planctomycetota</taxon>
        <taxon>Planctomycetia</taxon>
        <taxon>Pirellulales</taxon>
        <taxon>Pirellulaceae</taxon>
        <taxon>Rosistilla</taxon>
    </lineage>
</organism>
<accession>A0A517M4W0</accession>
<proteinExistence type="predicted"/>
<dbReference type="EMBL" id="CP036261">
    <property type="protein sequence ID" value="QDS89911.1"/>
    <property type="molecule type" value="Genomic_DNA"/>
</dbReference>
<feature type="domain" description="Transglutaminase-like" evidence="1">
    <location>
        <begin position="196"/>
        <end position="278"/>
    </location>
</feature>
<dbReference type="KEGG" id="ruv:EC9_41130"/>
<dbReference type="AlphaFoldDB" id="A0A517M4W0"/>
<keyword evidence="3" id="KW-1185">Reference proteome</keyword>
<dbReference type="Gene3D" id="3.10.620.30">
    <property type="match status" value="1"/>
</dbReference>
<evidence type="ECO:0000313" key="3">
    <source>
        <dbReference type="Proteomes" id="UP000319557"/>
    </source>
</evidence>
<dbReference type="PANTHER" id="PTHR33490">
    <property type="entry name" value="BLR5614 PROTEIN-RELATED"/>
    <property type="match status" value="1"/>
</dbReference>
<evidence type="ECO:0000313" key="2">
    <source>
        <dbReference type="EMBL" id="QDS89911.1"/>
    </source>
</evidence>
<name>A0A517M4W0_9BACT</name>
<evidence type="ECO:0000259" key="1">
    <source>
        <dbReference type="Pfam" id="PF01841"/>
    </source>
</evidence>
<reference evidence="2 3" key="1">
    <citation type="submission" date="2019-02" db="EMBL/GenBank/DDBJ databases">
        <title>Deep-cultivation of Planctomycetes and their phenomic and genomic characterization uncovers novel biology.</title>
        <authorList>
            <person name="Wiegand S."/>
            <person name="Jogler M."/>
            <person name="Boedeker C."/>
            <person name="Pinto D."/>
            <person name="Vollmers J."/>
            <person name="Rivas-Marin E."/>
            <person name="Kohn T."/>
            <person name="Peeters S.H."/>
            <person name="Heuer A."/>
            <person name="Rast P."/>
            <person name="Oberbeckmann S."/>
            <person name="Bunk B."/>
            <person name="Jeske O."/>
            <person name="Meyerdierks A."/>
            <person name="Storesund J.E."/>
            <person name="Kallscheuer N."/>
            <person name="Luecker S."/>
            <person name="Lage O.M."/>
            <person name="Pohl T."/>
            <person name="Merkel B.J."/>
            <person name="Hornburger P."/>
            <person name="Mueller R.-W."/>
            <person name="Bruemmer F."/>
            <person name="Labrenz M."/>
            <person name="Spormann A.M."/>
            <person name="Op den Camp H."/>
            <person name="Overmann J."/>
            <person name="Amann R."/>
            <person name="Jetten M.S.M."/>
            <person name="Mascher T."/>
            <person name="Medema M.H."/>
            <person name="Devos D.P."/>
            <person name="Kaster A.-K."/>
            <person name="Ovreas L."/>
            <person name="Rohde M."/>
            <person name="Galperin M.Y."/>
            <person name="Jogler C."/>
        </authorList>
    </citation>
    <scope>NUCLEOTIDE SEQUENCE [LARGE SCALE GENOMIC DNA]</scope>
    <source>
        <strain evidence="2 3">EC9</strain>
    </source>
</reference>
<dbReference type="RefSeq" id="WP_145347844.1">
    <property type="nucleotide sequence ID" value="NZ_CP036261.1"/>
</dbReference>
<dbReference type="Pfam" id="PF01841">
    <property type="entry name" value="Transglut_core"/>
    <property type="match status" value="1"/>
</dbReference>
<dbReference type="PANTHER" id="PTHR33490:SF3">
    <property type="entry name" value="CONSERVED INTEGRAL MEMBRANE PROTEIN"/>
    <property type="match status" value="1"/>
</dbReference>